<evidence type="ECO:0000313" key="2">
    <source>
        <dbReference type="EMBL" id="MDC5743314.1"/>
    </source>
</evidence>
<dbReference type="AlphaFoldDB" id="A0A178J565"/>
<keyword evidence="5" id="KW-1185">Reference proteome</keyword>
<organism evidence="3 4">
    <name type="scientific">Vibrio europaeus</name>
    <dbReference type="NCBI Taxonomy" id="300876"/>
    <lineage>
        <taxon>Bacteria</taxon>
        <taxon>Pseudomonadati</taxon>
        <taxon>Pseudomonadota</taxon>
        <taxon>Gammaproteobacteria</taxon>
        <taxon>Vibrionales</taxon>
        <taxon>Vibrionaceae</taxon>
        <taxon>Vibrio</taxon>
        <taxon>Vibrio oreintalis group</taxon>
    </lineage>
</organism>
<evidence type="ECO:0000313" key="5">
    <source>
        <dbReference type="Proteomes" id="UP001150001"/>
    </source>
</evidence>
<dbReference type="Proteomes" id="UP000094761">
    <property type="component" value="Unassembled WGS sequence"/>
</dbReference>
<proteinExistence type="predicted"/>
<dbReference type="GO" id="GO:0016853">
    <property type="term" value="F:isomerase activity"/>
    <property type="evidence" value="ECO:0007669"/>
    <property type="project" value="UniProtKB-KW"/>
</dbReference>
<dbReference type="GeneID" id="78078910"/>
<sequence>MRVLSILFVWLSLSGSSSHTAKNHEYALVFLMQSSCPYCHIVAPSITHVSRQLGLTVYTFTLDGGGLPGFQVPIPVTQTIREKFLSVSNVVPATFLINVNSQKFTPISRGEVDYATLYRGLSNALNDPQVRKALQ</sequence>
<dbReference type="EMBL" id="JAPFIT010000033">
    <property type="protein sequence ID" value="MDC5743314.1"/>
    <property type="molecule type" value="Genomic_DNA"/>
</dbReference>
<dbReference type="Proteomes" id="UP001150001">
    <property type="component" value="Unassembled WGS sequence"/>
</dbReference>
<keyword evidence="3" id="KW-0413">Isomerase</keyword>
<feature type="signal peptide" evidence="1">
    <location>
        <begin position="1"/>
        <end position="21"/>
    </location>
</feature>
<keyword evidence="1" id="KW-0732">Signal</keyword>
<geneLocation type="plasmid" evidence="3">
    <name>p251_like</name>
</geneLocation>
<feature type="chain" id="PRO_5044550396" evidence="1">
    <location>
        <begin position="22"/>
        <end position="135"/>
    </location>
</feature>
<accession>A0A178J565</accession>
<protein>
    <submittedName>
        <fullName evidence="2">Conjugal transfer protein TraF</fullName>
    </submittedName>
    <submittedName>
        <fullName evidence="3">Type-F conjugative transfer system pilin assembly thiol-disulfide isomerase TrbB</fullName>
    </submittedName>
</protein>
<dbReference type="RefSeq" id="WP_069669863.1">
    <property type="nucleotide sequence ID" value="NZ_JAPFIM010000025.1"/>
</dbReference>
<evidence type="ECO:0000256" key="1">
    <source>
        <dbReference type="SAM" id="SignalP"/>
    </source>
</evidence>
<dbReference type="Gene3D" id="3.40.30.10">
    <property type="entry name" value="Glutaredoxin"/>
    <property type="match status" value="1"/>
</dbReference>
<dbReference type="EMBL" id="LUAX01000008">
    <property type="protein sequence ID" value="OAM96875.1"/>
    <property type="molecule type" value="Genomic_DNA"/>
</dbReference>
<comment type="caution">
    <text evidence="3">The sequence shown here is derived from an EMBL/GenBank/DDBJ whole genome shotgun (WGS) entry which is preliminary data.</text>
</comment>
<dbReference type="SUPFAM" id="SSF52833">
    <property type="entry name" value="Thioredoxin-like"/>
    <property type="match status" value="1"/>
</dbReference>
<gene>
    <name evidence="2" type="primary">traF</name>
    <name evidence="3" type="ORF">AZ468_24640</name>
    <name evidence="2" type="ORF">OPW20_24945</name>
</gene>
<evidence type="ECO:0000313" key="4">
    <source>
        <dbReference type="Proteomes" id="UP000094761"/>
    </source>
</evidence>
<dbReference type="OrthoDB" id="5559625at2"/>
<keyword evidence="3" id="KW-0614">Plasmid</keyword>
<reference evidence="3 4" key="1">
    <citation type="submission" date="2016-03" db="EMBL/GenBank/DDBJ databases">
        <title>Draft genome sequence of the Vibrio tubiashii subs. europaeus.</title>
        <authorList>
            <person name="Spinard E."/>
            <person name="Dubert J."/>
            <person name="Nelson D.R."/>
            <person name="Barja J.L."/>
        </authorList>
    </citation>
    <scope>NUCLEOTIDE SEQUENCE [LARGE SCALE GENOMIC DNA]</scope>
    <source>
        <strain evidence="4">PP-638</strain>
        <strain evidence="3">PP2-638</strain>
        <plasmid evidence="3">p251_like</plasmid>
    </source>
</reference>
<name>A0A178J565_9VIBR</name>
<evidence type="ECO:0000313" key="3">
    <source>
        <dbReference type="EMBL" id="OAM96875.1"/>
    </source>
</evidence>
<dbReference type="InterPro" id="IPR039555">
    <property type="entry name" value="TraF/TrbB"/>
</dbReference>
<dbReference type="Pfam" id="PF13728">
    <property type="entry name" value="TraF"/>
    <property type="match status" value="1"/>
</dbReference>
<dbReference type="InterPro" id="IPR036249">
    <property type="entry name" value="Thioredoxin-like_sf"/>
</dbReference>
<reference evidence="2" key="2">
    <citation type="submission" date="2022-11" db="EMBL/GenBank/DDBJ databases">
        <title>Role of the vibriolysin VemA secreted by the emergent pathogen Vibrio europaeus in the colonization of Manila clam mucus.</title>
        <authorList>
            <person name="Martinez C."/>
            <person name="Rodriguez S."/>
            <person name="Vences A."/>
            <person name="Barja J.L."/>
            <person name="Toranzo A.E."/>
            <person name="Dubert J."/>
        </authorList>
    </citation>
    <scope>NUCLEOTIDE SEQUENCE</scope>
    <source>
        <strain evidence="2">3454</strain>
    </source>
</reference>